<evidence type="ECO:0000256" key="3">
    <source>
        <dbReference type="ARBA" id="ARBA00022691"/>
    </source>
</evidence>
<protein>
    <submittedName>
        <fullName evidence="5">Methyltransferase</fullName>
    </submittedName>
</protein>
<dbReference type="InterPro" id="IPR052190">
    <property type="entry name" value="Euk-Arch_PrmC-MTase"/>
</dbReference>
<dbReference type="PANTHER" id="PTHR45875">
    <property type="entry name" value="METHYLTRANSFERASE N6AMT1"/>
    <property type="match status" value="1"/>
</dbReference>
<keyword evidence="3" id="KW-0949">S-adenosyl-L-methionine</keyword>
<comment type="caution">
    <text evidence="5">The sequence shown here is derived from an EMBL/GenBank/DDBJ whole genome shotgun (WGS) entry which is preliminary data.</text>
</comment>
<keyword evidence="1 5" id="KW-0489">Methyltransferase</keyword>
<feature type="domain" description="Methyltransferase small" evidence="4">
    <location>
        <begin position="83"/>
        <end position="241"/>
    </location>
</feature>
<dbReference type="Proteomes" id="UP000439983">
    <property type="component" value="Unassembled WGS sequence"/>
</dbReference>
<evidence type="ECO:0000256" key="2">
    <source>
        <dbReference type="ARBA" id="ARBA00022679"/>
    </source>
</evidence>
<dbReference type="CDD" id="cd02440">
    <property type="entry name" value="AdoMet_MTases"/>
    <property type="match status" value="1"/>
</dbReference>
<gene>
    <name evidence="5" type="ORF">GHK62_22050</name>
</gene>
<reference evidence="5 6" key="1">
    <citation type="journal article" date="2013" name="Genome Biol.">
        <title>Comparative genomics of the core and accessory genomes of 48 Sinorhizobium strains comprising five genospecies.</title>
        <authorList>
            <person name="Sugawara M."/>
            <person name="Epstein B."/>
            <person name="Badgley B.D."/>
            <person name="Unno T."/>
            <person name="Xu L."/>
            <person name="Reese J."/>
            <person name="Gyaneshwar P."/>
            <person name="Denny R."/>
            <person name="Mudge J."/>
            <person name="Bharti A.K."/>
            <person name="Farmer A.D."/>
            <person name="May G.D."/>
            <person name="Woodward J.E."/>
            <person name="Medigue C."/>
            <person name="Vallenet D."/>
            <person name="Lajus A."/>
            <person name="Rouy Z."/>
            <person name="Martinez-Vaz B."/>
            <person name="Tiffin P."/>
            <person name="Young N.D."/>
            <person name="Sadowsky M.J."/>
        </authorList>
    </citation>
    <scope>NUCLEOTIDE SEQUENCE [LARGE SCALE GENOMIC DNA]</scope>
    <source>
        <strain evidence="5 6">USDA4894</strain>
    </source>
</reference>
<dbReference type="Pfam" id="PF05175">
    <property type="entry name" value="MTS"/>
    <property type="match status" value="1"/>
</dbReference>
<name>A0A6N7LKS5_SINTE</name>
<dbReference type="AlphaFoldDB" id="A0A6N7LKS5"/>
<dbReference type="SUPFAM" id="SSF53335">
    <property type="entry name" value="S-adenosyl-L-methionine-dependent methyltransferases"/>
    <property type="match status" value="1"/>
</dbReference>
<dbReference type="GO" id="GO:0008757">
    <property type="term" value="F:S-adenosylmethionine-dependent methyltransferase activity"/>
    <property type="evidence" value="ECO:0007669"/>
    <property type="project" value="TreeGrafter"/>
</dbReference>
<keyword evidence="2 5" id="KW-0808">Transferase</keyword>
<dbReference type="RefSeq" id="WP_153441226.1">
    <property type="nucleotide sequence ID" value="NZ_JACIGA010000041.1"/>
</dbReference>
<proteinExistence type="predicted"/>
<evidence type="ECO:0000259" key="4">
    <source>
        <dbReference type="Pfam" id="PF05175"/>
    </source>
</evidence>
<evidence type="ECO:0000313" key="6">
    <source>
        <dbReference type="Proteomes" id="UP000439983"/>
    </source>
</evidence>
<evidence type="ECO:0000313" key="5">
    <source>
        <dbReference type="EMBL" id="MQX17344.1"/>
    </source>
</evidence>
<keyword evidence="6" id="KW-1185">Reference proteome</keyword>
<organism evidence="5 6">
    <name type="scientific">Sinorhizobium terangae</name>
    <dbReference type="NCBI Taxonomy" id="110322"/>
    <lineage>
        <taxon>Bacteria</taxon>
        <taxon>Pseudomonadati</taxon>
        <taxon>Pseudomonadota</taxon>
        <taxon>Alphaproteobacteria</taxon>
        <taxon>Hyphomicrobiales</taxon>
        <taxon>Rhizobiaceae</taxon>
        <taxon>Sinorhizobium/Ensifer group</taxon>
        <taxon>Sinorhizobium</taxon>
    </lineage>
</organism>
<dbReference type="PANTHER" id="PTHR45875:SF1">
    <property type="entry name" value="METHYLTRANSFERASE N6AMT1"/>
    <property type="match status" value="1"/>
</dbReference>
<sequence length="278" mass="31451">MPLYNLTTPAGLRRTTNLQKSFEKYFILRSAVQVYKMINQAAKEILDGHREISYVRKRLSESQRTDFPKYTCCLSLDLEIHREVFWDEDNNATGRWVTENLPAMAGKEVLEIGCGCGLTALYLAKNGARHVLATDINPSAVTNTQANAVRNEIDNVTVVQSNLFEKINPSLRFNCVVCHMPATRVPLDFEFKSMVEHSSFDPGASLLTGFLNEAPKYLSPSGALLLCYNVSRDESFILEESKKFPVMTRKIASKKFTTDSMINVHLYEIRPLVDEIKT</sequence>
<dbReference type="EMBL" id="WITC01000093">
    <property type="protein sequence ID" value="MQX17344.1"/>
    <property type="molecule type" value="Genomic_DNA"/>
</dbReference>
<dbReference type="OrthoDB" id="9791837at2"/>
<dbReference type="Gene3D" id="3.40.50.150">
    <property type="entry name" value="Vaccinia Virus protein VP39"/>
    <property type="match status" value="1"/>
</dbReference>
<dbReference type="InterPro" id="IPR029063">
    <property type="entry name" value="SAM-dependent_MTases_sf"/>
</dbReference>
<accession>A0A6N7LKS5</accession>
<dbReference type="GO" id="GO:0008276">
    <property type="term" value="F:protein methyltransferase activity"/>
    <property type="evidence" value="ECO:0007669"/>
    <property type="project" value="TreeGrafter"/>
</dbReference>
<dbReference type="GO" id="GO:0035657">
    <property type="term" value="C:eRF1 methyltransferase complex"/>
    <property type="evidence" value="ECO:0007669"/>
    <property type="project" value="TreeGrafter"/>
</dbReference>
<evidence type="ECO:0000256" key="1">
    <source>
        <dbReference type="ARBA" id="ARBA00022603"/>
    </source>
</evidence>
<dbReference type="GO" id="GO:0032259">
    <property type="term" value="P:methylation"/>
    <property type="evidence" value="ECO:0007669"/>
    <property type="project" value="UniProtKB-KW"/>
</dbReference>
<dbReference type="InterPro" id="IPR007848">
    <property type="entry name" value="Small_mtfrase_dom"/>
</dbReference>